<protein>
    <submittedName>
        <fullName evidence="1">GIY-YIG nuclease family protein</fullName>
    </submittedName>
</protein>
<proteinExistence type="predicted"/>
<gene>
    <name evidence="1" type="ORF">E5222_02510</name>
</gene>
<organism evidence="1 2">
    <name type="scientific">Alteraurantiacibacter aquimixticola</name>
    <dbReference type="NCBI Taxonomy" id="2489173"/>
    <lineage>
        <taxon>Bacteria</taxon>
        <taxon>Pseudomonadati</taxon>
        <taxon>Pseudomonadota</taxon>
        <taxon>Alphaproteobacteria</taxon>
        <taxon>Sphingomonadales</taxon>
        <taxon>Erythrobacteraceae</taxon>
        <taxon>Alteraurantiacibacter</taxon>
    </lineage>
</organism>
<sequence>MIASLLSDAAPVSSAKGAYVLLLYLEGETSGRFGRRDFTLPAGRYAYCGSANGPGGIAARVGRHMRHDKSAHWHVDQLTVAASDITALAFPGGSECALVERLLAAGAHLPLPGFGSSDCRRCEAHLLHLR</sequence>
<dbReference type="CDD" id="cd10441">
    <property type="entry name" value="GIY-YIG_COG1833"/>
    <property type="match status" value="1"/>
</dbReference>
<name>A0A4V4U8U2_9SPHN</name>
<comment type="caution">
    <text evidence="1">The sequence shown here is derived from an EMBL/GenBank/DDBJ whole genome shotgun (WGS) entry which is preliminary data.</text>
</comment>
<dbReference type="Pfam" id="PF01986">
    <property type="entry name" value="DUF123"/>
    <property type="match status" value="1"/>
</dbReference>
<accession>A0A4V4U8U2</accession>
<reference evidence="1 2" key="1">
    <citation type="submission" date="2019-04" db="EMBL/GenBank/DDBJ databases">
        <title>Altererythrobacter aquimixticola sp. nov., isolated from sediment of junction between the ocean and a freshwater spring.</title>
        <authorList>
            <person name="Yoon J.-H."/>
        </authorList>
    </citation>
    <scope>NUCLEOTIDE SEQUENCE [LARGE SCALE GENOMIC DNA]</scope>
    <source>
        <strain evidence="1 2">SSKS-13</strain>
    </source>
</reference>
<dbReference type="EMBL" id="SSHH01000001">
    <property type="protein sequence ID" value="TIX51357.1"/>
    <property type="molecule type" value="Genomic_DNA"/>
</dbReference>
<keyword evidence="2" id="KW-1185">Reference proteome</keyword>
<dbReference type="PANTHER" id="PTHR37460:SF1">
    <property type="entry name" value="ENDONUCLEASE III"/>
    <property type="match status" value="1"/>
</dbReference>
<dbReference type="PANTHER" id="PTHR37460">
    <property type="entry name" value="ENDONUCLEASE III"/>
    <property type="match status" value="1"/>
</dbReference>
<dbReference type="RefSeq" id="WP_136692142.1">
    <property type="nucleotide sequence ID" value="NZ_SSHH01000001.1"/>
</dbReference>
<evidence type="ECO:0000313" key="2">
    <source>
        <dbReference type="Proteomes" id="UP000309389"/>
    </source>
</evidence>
<dbReference type="Proteomes" id="UP000309389">
    <property type="component" value="Unassembled WGS sequence"/>
</dbReference>
<dbReference type="AlphaFoldDB" id="A0A4V4U8U2"/>
<dbReference type="OrthoDB" id="9811593at2"/>
<evidence type="ECO:0000313" key="1">
    <source>
        <dbReference type="EMBL" id="TIX51357.1"/>
    </source>
</evidence>
<dbReference type="InterPro" id="IPR002837">
    <property type="entry name" value="DUF123"/>
</dbReference>